<accession>A0A1M5QBA7</accession>
<proteinExistence type="predicted"/>
<dbReference type="AlphaFoldDB" id="A0A1M5QBA7"/>
<gene>
    <name evidence="2" type="ORF">SAMN05443248_3728</name>
</gene>
<feature type="compositionally biased region" description="Polar residues" evidence="1">
    <location>
        <begin position="17"/>
        <end position="29"/>
    </location>
</feature>
<name>A0A1M5QBA7_9BRAD</name>
<evidence type="ECO:0000256" key="1">
    <source>
        <dbReference type="SAM" id="MobiDB-lite"/>
    </source>
</evidence>
<organism evidence="2 3">
    <name type="scientific">Bradyrhizobium erythrophlei</name>
    <dbReference type="NCBI Taxonomy" id="1437360"/>
    <lineage>
        <taxon>Bacteria</taxon>
        <taxon>Pseudomonadati</taxon>
        <taxon>Pseudomonadota</taxon>
        <taxon>Alphaproteobacteria</taxon>
        <taxon>Hyphomicrobiales</taxon>
        <taxon>Nitrobacteraceae</taxon>
        <taxon>Bradyrhizobium</taxon>
    </lineage>
</organism>
<evidence type="ECO:0000313" key="2">
    <source>
        <dbReference type="EMBL" id="SHH11365.1"/>
    </source>
</evidence>
<dbReference type="EMBL" id="LT670817">
    <property type="protein sequence ID" value="SHH11365.1"/>
    <property type="molecule type" value="Genomic_DNA"/>
</dbReference>
<protein>
    <submittedName>
        <fullName evidence="2">Uncharacterized protein</fullName>
    </submittedName>
</protein>
<dbReference type="Proteomes" id="UP000189796">
    <property type="component" value="Chromosome I"/>
</dbReference>
<evidence type="ECO:0000313" key="3">
    <source>
        <dbReference type="Proteomes" id="UP000189796"/>
    </source>
</evidence>
<sequence>MLVDVDIVYRAHGRVSGNDSLETSETATDTLHHRERGGPAHLCRNNRELPRRSLRPLRTAICPQSSIENVRTIPKLTHTRVLV</sequence>
<dbReference type="RefSeq" id="WP_154072320.1">
    <property type="nucleotide sequence ID" value="NZ_LT670817.1"/>
</dbReference>
<reference evidence="2 3" key="1">
    <citation type="submission" date="2016-11" db="EMBL/GenBank/DDBJ databases">
        <authorList>
            <person name="Jaros S."/>
            <person name="Januszkiewicz K."/>
            <person name="Wedrychowicz H."/>
        </authorList>
    </citation>
    <scope>NUCLEOTIDE SEQUENCE [LARGE SCALE GENOMIC DNA]</scope>
    <source>
        <strain evidence="2 3">GAS138</strain>
    </source>
</reference>
<feature type="region of interest" description="Disordered" evidence="1">
    <location>
        <begin position="16"/>
        <end position="44"/>
    </location>
</feature>